<evidence type="ECO:0000313" key="12">
    <source>
        <dbReference type="EMBL" id="MBJ7609619.1"/>
    </source>
</evidence>
<comment type="catalytic activity">
    <reaction evidence="10">
        <text>ITP + H2O = IMP + diphosphate + H(+)</text>
        <dbReference type="Rhea" id="RHEA:29399"/>
        <dbReference type="ChEBI" id="CHEBI:15377"/>
        <dbReference type="ChEBI" id="CHEBI:15378"/>
        <dbReference type="ChEBI" id="CHEBI:33019"/>
        <dbReference type="ChEBI" id="CHEBI:58053"/>
        <dbReference type="ChEBI" id="CHEBI:61402"/>
        <dbReference type="EC" id="3.6.1.66"/>
    </reaction>
</comment>
<dbReference type="AlphaFoldDB" id="A0A934KNF7"/>
<comment type="catalytic activity">
    <reaction evidence="9 10">
        <text>XTP + H2O = XMP + diphosphate + H(+)</text>
        <dbReference type="Rhea" id="RHEA:28610"/>
        <dbReference type="ChEBI" id="CHEBI:15377"/>
        <dbReference type="ChEBI" id="CHEBI:15378"/>
        <dbReference type="ChEBI" id="CHEBI:33019"/>
        <dbReference type="ChEBI" id="CHEBI:57464"/>
        <dbReference type="ChEBI" id="CHEBI:61314"/>
        <dbReference type="EC" id="3.6.1.66"/>
    </reaction>
</comment>
<evidence type="ECO:0000256" key="1">
    <source>
        <dbReference type="ARBA" id="ARBA00008023"/>
    </source>
</evidence>
<feature type="binding site" evidence="10">
    <location>
        <position position="68"/>
    </location>
    <ligand>
        <name>Mg(2+)</name>
        <dbReference type="ChEBI" id="CHEBI:18420"/>
    </ligand>
</feature>
<dbReference type="GO" id="GO:0035870">
    <property type="term" value="F:dITP diphosphatase activity"/>
    <property type="evidence" value="ECO:0007669"/>
    <property type="project" value="UniProtKB-UniRule"/>
</dbReference>
<dbReference type="EC" id="3.6.1.66" evidence="10"/>
<dbReference type="FunFam" id="3.90.950.10:FF:000001">
    <property type="entry name" value="dITP/XTP pyrophosphatase"/>
    <property type="match status" value="1"/>
</dbReference>
<comment type="similarity">
    <text evidence="1 10 11">Belongs to the HAM1 NTPase family.</text>
</comment>
<evidence type="ECO:0000256" key="3">
    <source>
        <dbReference type="ARBA" id="ARBA00022723"/>
    </source>
</evidence>
<comment type="function">
    <text evidence="10">Pyrophosphatase that catalyzes the hydrolysis of nucleoside triphosphates to their monophosphate derivatives, with a high preference for the non-canonical purine nucleotides XTP (xanthosine triphosphate), dITP (deoxyinosine triphosphate) and ITP. Seems to function as a house-cleaning enzyme that removes non-canonical purine nucleotides from the nucleotide pool, thus preventing their incorporation into DNA/RNA and avoiding chromosomal lesions.</text>
</comment>
<dbReference type="SUPFAM" id="SSF52972">
    <property type="entry name" value="ITPase-like"/>
    <property type="match status" value="1"/>
</dbReference>
<dbReference type="GO" id="GO:0000166">
    <property type="term" value="F:nucleotide binding"/>
    <property type="evidence" value="ECO:0007669"/>
    <property type="project" value="UniProtKB-KW"/>
</dbReference>
<comment type="caution">
    <text evidence="12">The sequence shown here is derived from an EMBL/GenBank/DDBJ whole genome shotgun (WGS) entry which is preliminary data.</text>
</comment>
<evidence type="ECO:0000256" key="4">
    <source>
        <dbReference type="ARBA" id="ARBA00022741"/>
    </source>
</evidence>
<dbReference type="InterPro" id="IPR002637">
    <property type="entry name" value="RdgB/HAM1"/>
</dbReference>
<evidence type="ECO:0000256" key="11">
    <source>
        <dbReference type="RuleBase" id="RU003781"/>
    </source>
</evidence>
<protein>
    <recommendedName>
        <fullName evidence="10">dITP/XTP pyrophosphatase</fullName>
        <ecNumber evidence="10">3.6.1.66</ecNumber>
    </recommendedName>
    <alternativeName>
        <fullName evidence="10">Non-canonical purine NTP pyrophosphatase</fullName>
    </alternativeName>
    <alternativeName>
        <fullName evidence="10">Non-standard purine NTP pyrophosphatase</fullName>
    </alternativeName>
    <alternativeName>
        <fullName evidence="10">Nucleoside-triphosphate diphosphatase</fullName>
    </alternativeName>
    <alternativeName>
        <fullName evidence="10">Nucleoside-triphosphate pyrophosphatase</fullName>
        <shortName evidence="10">NTPase</shortName>
    </alternativeName>
</protein>
<name>A0A934KNF7_9BACT</name>
<feature type="active site" description="Proton acceptor" evidence="10">
    <location>
        <position position="68"/>
    </location>
</feature>
<evidence type="ECO:0000256" key="8">
    <source>
        <dbReference type="ARBA" id="ARBA00051875"/>
    </source>
</evidence>
<dbReference type="GO" id="GO:0017111">
    <property type="term" value="F:ribonucleoside triphosphate phosphatase activity"/>
    <property type="evidence" value="ECO:0007669"/>
    <property type="project" value="InterPro"/>
</dbReference>
<evidence type="ECO:0000256" key="2">
    <source>
        <dbReference type="ARBA" id="ARBA00011738"/>
    </source>
</evidence>
<comment type="subunit">
    <text evidence="2 10">Homodimer.</text>
</comment>
<evidence type="ECO:0000256" key="5">
    <source>
        <dbReference type="ARBA" id="ARBA00022801"/>
    </source>
</evidence>
<comment type="catalytic activity">
    <reaction evidence="8 10">
        <text>dITP + H2O = dIMP + diphosphate + H(+)</text>
        <dbReference type="Rhea" id="RHEA:28342"/>
        <dbReference type="ChEBI" id="CHEBI:15377"/>
        <dbReference type="ChEBI" id="CHEBI:15378"/>
        <dbReference type="ChEBI" id="CHEBI:33019"/>
        <dbReference type="ChEBI" id="CHEBI:61194"/>
        <dbReference type="ChEBI" id="CHEBI:61382"/>
        <dbReference type="EC" id="3.6.1.66"/>
    </reaction>
</comment>
<proteinExistence type="inferred from homology"/>
<feature type="binding site" evidence="10">
    <location>
        <begin position="150"/>
        <end position="153"/>
    </location>
    <ligand>
        <name>substrate</name>
    </ligand>
</feature>
<dbReference type="InterPro" id="IPR029001">
    <property type="entry name" value="ITPase-like_fam"/>
</dbReference>
<keyword evidence="5 10" id="KW-0378">Hydrolase</keyword>
<organism evidence="12 13">
    <name type="scientific">Candidatus Amunia macphersoniae</name>
    <dbReference type="NCBI Taxonomy" id="3127014"/>
    <lineage>
        <taxon>Bacteria</taxon>
        <taxon>Bacillati</taxon>
        <taxon>Candidatus Dormiibacterota</taxon>
        <taxon>Candidatus Dormibacteria</taxon>
        <taxon>Candidatus Aeolococcales</taxon>
        <taxon>Candidatus Aeolococcaceae</taxon>
        <taxon>Candidatus Amunia</taxon>
    </lineage>
</organism>
<dbReference type="GO" id="GO:0036220">
    <property type="term" value="F:ITP diphosphatase activity"/>
    <property type="evidence" value="ECO:0007669"/>
    <property type="project" value="UniProtKB-UniRule"/>
</dbReference>
<evidence type="ECO:0000256" key="9">
    <source>
        <dbReference type="ARBA" id="ARBA00052017"/>
    </source>
</evidence>
<evidence type="ECO:0000313" key="13">
    <source>
        <dbReference type="Proteomes" id="UP000614410"/>
    </source>
</evidence>
<comment type="caution">
    <text evidence="10">Lacks conserved residue(s) required for the propagation of feature annotation.</text>
</comment>
<sequence length="199" mass="20666">MTLVVATSNAGKLREFARILGMSAVIRSMADAGFNAEVAEPGPGYVDNALAKAAAVSAALDVPVIADDSGIEIDALHGWPGPRSARWLGPAANDEERVLALLAEVQRRSPTNRRARFVCVVALCRPGAEPVTARGESLGTIVTPSGANGFGYDPIFLSDDLGITFASASAEEKDRVSHRARALRCLCGSEAVHGGRGAA</sequence>
<keyword evidence="6 10" id="KW-0460">Magnesium</keyword>
<dbReference type="GO" id="GO:0009117">
    <property type="term" value="P:nucleotide metabolic process"/>
    <property type="evidence" value="ECO:0007669"/>
    <property type="project" value="UniProtKB-KW"/>
</dbReference>
<dbReference type="GO" id="GO:0005829">
    <property type="term" value="C:cytosol"/>
    <property type="evidence" value="ECO:0007669"/>
    <property type="project" value="TreeGrafter"/>
</dbReference>
<dbReference type="Gene3D" id="3.90.950.10">
    <property type="match status" value="1"/>
</dbReference>
<feature type="binding site" evidence="10">
    <location>
        <begin position="7"/>
        <end position="12"/>
    </location>
    <ligand>
        <name>substrate</name>
    </ligand>
</feature>
<feature type="binding site" evidence="10">
    <location>
        <position position="69"/>
    </location>
    <ligand>
        <name>substrate</name>
    </ligand>
</feature>
<feature type="binding site" evidence="10">
    <location>
        <position position="173"/>
    </location>
    <ligand>
        <name>substrate</name>
    </ligand>
</feature>
<dbReference type="PANTHER" id="PTHR11067">
    <property type="entry name" value="INOSINE TRIPHOSPHATE PYROPHOSPHATASE/HAM1 PROTEIN"/>
    <property type="match status" value="1"/>
</dbReference>
<dbReference type="Proteomes" id="UP000614410">
    <property type="component" value="Unassembled WGS sequence"/>
</dbReference>
<dbReference type="GO" id="GO:0036222">
    <property type="term" value="F:XTP diphosphatase activity"/>
    <property type="evidence" value="ECO:0007669"/>
    <property type="project" value="UniProtKB-UniRule"/>
</dbReference>
<evidence type="ECO:0000256" key="10">
    <source>
        <dbReference type="HAMAP-Rule" id="MF_01405"/>
    </source>
</evidence>
<gene>
    <name evidence="12" type="primary">rdgB</name>
    <name evidence="12" type="ORF">JF887_09380</name>
</gene>
<evidence type="ECO:0000256" key="6">
    <source>
        <dbReference type="ARBA" id="ARBA00022842"/>
    </source>
</evidence>
<dbReference type="CDD" id="cd00515">
    <property type="entry name" value="HAM1"/>
    <property type="match status" value="1"/>
</dbReference>
<evidence type="ECO:0000256" key="7">
    <source>
        <dbReference type="ARBA" id="ARBA00023080"/>
    </source>
</evidence>
<keyword evidence="7 10" id="KW-0546">Nucleotide metabolism</keyword>
<comment type="cofactor">
    <cofactor evidence="10">
        <name>Mg(2+)</name>
        <dbReference type="ChEBI" id="CHEBI:18420"/>
    </cofactor>
    <text evidence="10">Binds 1 Mg(2+) ion per subunit.</text>
</comment>
<keyword evidence="3 10" id="KW-0479">Metal-binding</keyword>
<dbReference type="HAMAP" id="MF_01405">
    <property type="entry name" value="Non_canon_purine_NTPase"/>
    <property type="match status" value="1"/>
</dbReference>
<dbReference type="EMBL" id="JAEKNN010000048">
    <property type="protein sequence ID" value="MBJ7609619.1"/>
    <property type="molecule type" value="Genomic_DNA"/>
</dbReference>
<accession>A0A934KNF7</accession>
<dbReference type="Pfam" id="PF01725">
    <property type="entry name" value="Ham1p_like"/>
    <property type="match status" value="1"/>
</dbReference>
<dbReference type="PANTHER" id="PTHR11067:SF9">
    <property type="entry name" value="INOSINE TRIPHOSPHATE PYROPHOSPHATASE"/>
    <property type="match status" value="1"/>
</dbReference>
<feature type="binding site" evidence="10">
    <location>
        <begin position="178"/>
        <end position="179"/>
    </location>
    <ligand>
        <name>substrate</name>
    </ligand>
</feature>
<dbReference type="InterPro" id="IPR020922">
    <property type="entry name" value="dITP/XTP_pyrophosphatase"/>
</dbReference>
<keyword evidence="4 10" id="KW-0547">Nucleotide-binding</keyword>
<dbReference type="GO" id="GO:0009146">
    <property type="term" value="P:purine nucleoside triphosphate catabolic process"/>
    <property type="evidence" value="ECO:0007669"/>
    <property type="project" value="UniProtKB-UniRule"/>
</dbReference>
<dbReference type="NCBIfam" id="TIGR00042">
    <property type="entry name" value="RdgB/HAM1 family non-canonical purine NTP pyrophosphatase"/>
    <property type="match status" value="1"/>
</dbReference>
<dbReference type="GO" id="GO:0046872">
    <property type="term" value="F:metal ion binding"/>
    <property type="evidence" value="ECO:0007669"/>
    <property type="project" value="UniProtKB-KW"/>
</dbReference>
<reference evidence="12 13" key="1">
    <citation type="submission" date="2020-10" db="EMBL/GenBank/DDBJ databases">
        <title>Ca. Dormibacterota MAGs.</title>
        <authorList>
            <person name="Montgomery K."/>
        </authorList>
    </citation>
    <scope>NUCLEOTIDE SEQUENCE [LARGE SCALE GENOMIC DNA]</scope>
    <source>
        <strain evidence="12">Mitchell_Peninsula_5</strain>
    </source>
</reference>